<reference evidence="9" key="1">
    <citation type="submission" date="2017-09" db="EMBL/GenBank/DDBJ databases">
        <authorList>
            <person name="Regsiter A."/>
            <person name="William W."/>
        </authorList>
    </citation>
    <scope>NUCLEOTIDE SEQUENCE [LARGE SCALE GENOMIC DNA]</scope>
    <source>
        <strain evidence="9">500-1</strain>
    </source>
</reference>
<comment type="function">
    <text evidence="7">Single strand-specific metallo-endoribonuclease involved in late-stage 70S ribosome quality control and in maturation of the 3' terminus of the 16S rRNA.</text>
</comment>
<dbReference type="GO" id="GO:0004222">
    <property type="term" value="F:metalloendopeptidase activity"/>
    <property type="evidence" value="ECO:0007669"/>
    <property type="project" value="InterPro"/>
</dbReference>
<dbReference type="InterPro" id="IPR023091">
    <property type="entry name" value="MetalPrtase_cat_dom_sf_prd"/>
</dbReference>
<dbReference type="OrthoDB" id="9807740at2"/>
<comment type="cofactor">
    <cofactor evidence="7">
        <name>Zn(2+)</name>
        <dbReference type="ChEBI" id="CHEBI:29105"/>
    </cofactor>
    <text evidence="7">Binds 1 zinc ion.</text>
</comment>
<dbReference type="PANTHER" id="PTHR46986">
    <property type="entry name" value="ENDORIBONUCLEASE YBEY, CHLOROPLASTIC"/>
    <property type="match status" value="1"/>
</dbReference>
<evidence type="ECO:0000256" key="7">
    <source>
        <dbReference type="HAMAP-Rule" id="MF_00009"/>
    </source>
</evidence>
<feature type="binding site" evidence="7">
    <location>
        <position position="123"/>
    </location>
    <ligand>
        <name>Zn(2+)</name>
        <dbReference type="ChEBI" id="CHEBI:29105"/>
        <note>catalytic</note>
    </ligand>
</feature>
<gene>
    <name evidence="7 8" type="primary">ybeY</name>
    <name evidence="8" type="ORF">DPRO_1195</name>
</gene>
<keyword evidence="2 7" id="KW-0540">Nuclease</keyword>
<dbReference type="PANTHER" id="PTHR46986:SF1">
    <property type="entry name" value="ENDORIBONUCLEASE YBEY, CHLOROPLASTIC"/>
    <property type="match status" value="1"/>
</dbReference>
<evidence type="ECO:0000256" key="4">
    <source>
        <dbReference type="ARBA" id="ARBA00022759"/>
    </source>
</evidence>
<comment type="subcellular location">
    <subcellularLocation>
        <location evidence="7">Cytoplasm</location>
    </subcellularLocation>
</comment>
<dbReference type="GO" id="GO:0006364">
    <property type="term" value="P:rRNA processing"/>
    <property type="evidence" value="ECO:0007669"/>
    <property type="project" value="UniProtKB-UniRule"/>
</dbReference>
<keyword evidence="3 7" id="KW-0479">Metal-binding</keyword>
<accession>A0A2C8F6N4</accession>
<dbReference type="AlphaFoldDB" id="A0A2C8F6N4"/>
<dbReference type="InterPro" id="IPR020549">
    <property type="entry name" value="YbeY_CS"/>
</dbReference>
<keyword evidence="7" id="KW-0963">Cytoplasm</keyword>
<evidence type="ECO:0000313" key="8">
    <source>
        <dbReference type="EMBL" id="SOB58081.1"/>
    </source>
</evidence>
<evidence type="ECO:0000256" key="5">
    <source>
        <dbReference type="ARBA" id="ARBA00022801"/>
    </source>
</evidence>
<keyword evidence="7" id="KW-0698">rRNA processing</keyword>
<feature type="binding site" evidence="7">
    <location>
        <position position="133"/>
    </location>
    <ligand>
        <name>Zn(2+)</name>
        <dbReference type="ChEBI" id="CHEBI:29105"/>
        <note>catalytic</note>
    </ligand>
</feature>
<evidence type="ECO:0000256" key="1">
    <source>
        <dbReference type="ARBA" id="ARBA00010875"/>
    </source>
</evidence>
<keyword evidence="4 7" id="KW-0255">Endonuclease</keyword>
<dbReference type="GO" id="GO:0005737">
    <property type="term" value="C:cytoplasm"/>
    <property type="evidence" value="ECO:0007669"/>
    <property type="project" value="UniProtKB-SubCell"/>
</dbReference>
<keyword evidence="9" id="KW-1185">Reference proteome</keyword>
<dbReference type="NCBIfam" id="TIGR00043">
    <property type="entry name" value="rRNA maturation RNase YbeY"/>
    <property type="match status" value="1"/>
</dbReference>
<keyword evidence="5 7" id="KW-0378">Hydrolase</keyword>
<keyword evidence="6 7" id="KW-0862">Zinc</keyword>
<dbReference type="KEGG" id="pprf:DPRO_1195"/>
<dbReference type="EMBL" id="LT907975">
    <property type="protein sequence ID" value="SOB58081.1"/>
    <property type="molecule type" value="Genomic_DNA"/>
</dbReference>
<feature type="binding site" evidence="7">
    <location>
        <position position="127"/>
    </location>
    <ligand>
        <name>Zn(2+)</name>
        <dbReference type="ChEBI" id="CHEBI:29105"/>
        <note>catalytic</note>
    </ligand>
</feature>
<dbReference type="HAMAP" id="MF_00009">
    <property type="entry name" value="Endoribonucl_YbeY"/>
    <property type="match status" value="1"/>
</dbReference>
<dbReference type="EC" id="3.1.-.-" evidence="7"/>
<name>A0A2C8F6N4_9BACT</name>
<organism evidence="8 9">
    <name type="scientific">Pseudodesulfovibrio profundus</name>
    <dbReference type="NCBI Taxonomy" id="57320"/>
    <lineage>
        <taxon>Bacteria</taxon>
        <taxon>Pseudomonadati</taxon>
        <taxon>Thermodesulfobacteriota</taxon>
        <taxon>Desulfovibrionia</taxon>
        <taxon>Desulfovibrionales</taxon>
        <taxon>Desulfovibrionaceae</taxon>
    </lineage>
</organism>
<dbReference type="PROSITE" id="PS01306">
    <property type="entry name" value="UPF0054"/>
    <property type="match status" value="1"/>
</dbReference>
<comment type="similarity">
    <text evidence="1 7">Belongs to the endoribonuclease YbeY family.</text>
</comment>
<protein>
    <recommendedName>
        <fullName evidence="7">Endoribonuclease YbeY</fullName>
        <ecNumber evidence="7">3.1.-.-</ecNumber>
    </recommendedName>
</protein>
<evidence type="ECO:0000256" key="3">
    <source>
        <dbReference type="ARBA" id="ARBA00022723"/>
    </source>
</evidence>
<dbReference type="InterPro" id="IPR002036">
    <property type="entry name" value="YbeY"/>
</dbReference>
<dbReference type="Gene3D" id="3.40.390.30">
    <property type="entry name" value="Metalloproteases ('zincins'), catalytic domain"/>
    <property type="match status" value="1"/>
</dbReference>
<proteinExistence type="inferred from homology"/>
<evidence type="ECO:0000313" key="9">
    <source>
        <dbReference type="Proteomes" id="UP000219215"/>
    </source>
</evidence>
<dbReference type="GO" id="GO:0004521">
    <property type="term" value="F:RNA endonuclease activity"/>
    <property type="evidence" value="ECO:0007669"/>
    <property type="project" value="UniProtKB-UniRule"/>
</dbReference>
<dbReference type="SUPFAM" id="SSF55486">
    <property type="entry name" value="Metalloproteases ('zincins'), catalytic domain"/>
    <property type="match status" value="1"/>
</dbReference>
<keyword evidence="7" id="KW-0690">Ribosome biogenesis</keyword>
<evidence type="ECO:0000256" key="2">
    <source>
        <dbReference type="ARBA" id="ARBA00022722"/>
    </source>
</evidence>
<dbReference type="RefSeq" id="WP_097011213.1">
    <property type="nucleotide sequence ID" value="NZ_LT907975.1"/>
</dbReference>
<dbReference type="GO" id="GO:0008270">
    <property type="term" value="F:zinc ion binding"/>
    <property type="evidence" value="ECO:0007669"/>
    <property type="project" value="UniProtKB-UniRule"/>
</dbReference>
<sequence length="167" mass="18336">MESRISVLRETPLNPNFPLSRQEFREVLEVILEALGLEDHELEIRLVDDAEIARLNKEFMGCTGPTNVLSFPAADDDDEMVIVSDDEESMQLGSLALSVDALGRETDLYGQEPVLHLSRLLAHGILHLAGHDHGDLMYDLTDAAVAAVEDVYCPALADDEEGGNHEA</sequence>
<evidence type="ECO:0000256" key="6">
    <source>
        <dbReference type="ARBA" id="ARBA00022833"/>
    </source>
</evidence>
<dbReference type="Proteomes" id="UP000219215">
    <property type="component" value="Chromosome DPRO"/>
</dbReference>
<dbReference type="Pfam" id="PF02130">
    <property type="entry name" value="YbeY"/>
    <property type="match status" value="1"/>
</dbReference>